<accession>A0A830GRM4</accession>
<dbReference type="RefSeq" id="WP_188999277.1">
    <property type="nucleotide sequence ID" value="NZ_BMOU01000005.1"/>
</dbReference>
<keyword evidence="1" id="KW-0175">Coiled coil</keyword>
<dbReference type="EMBL" id="BMOU01000005">
    <property type="protein sequence ID" value="GGN98328.1"/>
    <property type="molecule type" value="Genomic_DNA"/>
</dbReference>
<protein>
    <submittedName>
        <fullName evidence="2">Uncharacterized protein</fullName>
    </submittedName>
</protein>
<dbReference type="AlphaFoldDB" id="A0A830GRM4"/>
<feature type="coiled-coil region" evidence="1">
    <location>
        <begin position="185"/>
        <end position="212"/>
    </location>
</feature>
<organism evidence="2 3">
    <name type="scientific">Haloarcula pellucida</name>
    <dbReference type="NCBI Taxonomy" id="1427151"/>
    <lineage>
        <taxon>Archaea</taxon>
        <taxon>Methanobacteriati</taxon>
        <taxon>Methanobacteriota</taxon>
        <taxon>Stenosarchaea group</taxon>
        <taxon>Halobacteria</taxon>
        <taxon>Halobacteriales</taxon>
        <taxon>Haloarculaceae</taxon>
        <taxon>Haloarcula</taxon>
    </lineage>
</organism>
<reference evidence="2" key="1">
    <citation type="journal article" date="2014" name="Int. J. Syst. Evol. Microbiol.">
        <title>Complete genome sequence of Corynebacterium casei LMG S-19264T (=DSM 44701T), isolated from a smear-ripened cheese.</title>
        <authorList>
            <consortium name="US DOE Joint Genome Institute (JGI-PGF)"/>
            <person name="Walter F."/>
            <person name="Albersmeier A."/>
            <person name="Kalinowski J."/>
            <person name="Ruckert C."/>
        </authorList>
    </citation>
    <scope>NUCLEOTIDE SEQUENCE</scope>
    <source>
        <strain evidence="2">JCM 17820</strain>
    </source>
</reference>
<gene>
    <name evidence="2" type="ORF">GCM10009030_28580</name>
</gene>
<sequence>MDDVDGEEMPGAIVEAFLEREEGVRALLEELEKLTIEGRHEEVRERLRNLADSDESVFYTVAFSLTTSRQFFGDVEAQLDVTAADRLRDLAETYSTLAEPFNIVRTERAEDRLNPVTDTSYTVTYHHTVESPMITYSPLSGDQQLYESRGTPSEVLRVATDLASATTDGLDVALENDYSVNTEELSTLIDRREELETELSKLRDQLDELRRTPVEE</sequence>
<name>A0A830GRM4_9EURY</name>
<evidence type="ECO:0000313" key="3">
    <source>
        <dbReference type="Proteomes" id="UP000605784"/>
    </source>
</evidence>
<comment type="caution">
    <text evidence="2">The sequence shown here is derived from an EMBL/GenBank/DDBJ whole genome shotgun (WGS) entry which is preliminary data.</text>
</comment>
<keyword evidence="3" id="KW-1185">Reference proteome</keyword>
<dbReference type="Proteomes" id="UP000605784">
    <property type="component" value="Unassembled WGS sequence"/>
</dbReference>
<evidence type="ECO:0000256" key="1">
    <source>
        <dbReference type="SAM" id="Coils"/>
    </source>
</evidence>
<proteinExistence type="predicted"/>
<reference evidence="2" key="2">
    <citation type="submission" date="2020-09" db="EMBL/GenBank/DDBJ databases">
        <authorList>
            <person name="Sun Q."/>
            <person name="Ohkuma M."/>
        </authorList>
    </citation>
    <scope>NUCLEOTIDE SEQUENCE</scope>
    <source>
        <strain evidence="2">JCM 17820</strain>
    </source>
</reference>
<evidence type="ECO:0000313" key="2">
    <source>
        <dbReference type="EMBL" id="GGN98328.1"/>
    </source>
</evidence>